<name>A0ABR4PZU7_9CEST</name>
<protein>
    <recommendedName>
        <fullName evidence="3">39S ribosomal protein L52, mitochondrial</fullName>
    </recommendedName>
</protein>
<evidence type="ECO:0008006" key="3">
    <source>
        <dbReference type="Google" id="ProtNLM"/>
    </source>
</evidence>
<dbReference type="InterPro" id="IPR034596">
    <property type="entry name" value="Ribosomal_mL52"/>
</dbReference>
<organism evidence="1 2">
    <name type="scientific">Taenia crassiceps</name>
    <dbReference type="NCBI Taxonomy" id="6207"/>
    <lineage>
        <taxon>Eukaryota</taxon>
        <taxon>Metazoa</taxon>
        <taxon>Spiralia</taxon>
        <taxon>Lophotrochozoa</taxon>
        <taxon>Platyhelminthes</taxon>
        <taxon>Cestoda</taxon>
        <taxon>Eucestoda</taxon>
        <taxon>Cyclophyllidea</taxon>
        <taxon>Taeniidae</taxon>
        <taxon>Taenia</taxon>
    </lineage>
</organism>
<evidence type="ECO:0000313" key="1">
    <source>
        <dbReference type="EMBL" id="KAL5102920.1"/>
    </source>
</evidence>
<dbReference type="EMBL" id="JAKROA010000022">
    <property type="protein sequence ID" value="KAL5102920.1"/>
    <property type="molecule type" value="Genomic_DNA"/>
</dbReference>
<accession>A0ABR4PZU7</accession>
<dbReference type="Proteomes" id="UP001651158">
    <property type="component" value="Unassembled WGS sequence"/>
</dbReference>
<dbReference type="Pfam" id="PF18699">
    <property type="entry name" value="MRPL52"/>
    <property type="match status" value="1"/>
</dbReference>
<comment type="caution">
    <text evidence="1">The sequence shown here is derived from an EMBL/GenBank/DDBJ whole genome shotgun (WGS) entry which is preliminary data.</text>
</comment>
<proteinExistence type="predicted"/>
<evidence type="ECO:0000313" key="2">
    <source>
        <dbReference type="Proteomes" id="UP001651158"/>
    </source>
</evidence>
<reference evidence="1 2" key="1">
    <citation type="journal article" date="2022" name="Front. Cell. Infect. Microbiol.">
        <title>The Genomes of Two Strains of Taenia crassiceps the Animal Model for the Study of Human Cysticercosis.</title>
        <authorList>
            <person name="Bobes R.J."/>
            <person name="Estrada K."/>
            <person name="Rios-Valencia D.G."/>
            <person name="Calderon-Gallegos A."/>
            <person name="de la Torre P."/>
            <person name="Carrero J.C."/>
            <person name="Sanchez-Flores A."/>
            <person name="Laclette J.P."/>
        </authorList>
    </citation>
    <scope>NUCLEOTIDE SEQUENCE [LARGE SCALE GENOMIC DNA]</scope>
    <source>
        <strain evidence="1">WFUcys</strain>
    </source>
</reference>
<sequence>MCLFWGAMRAAVLSSPFKTTERFAGGVFRARYILQCVIYPKIVVVFLQQTMNGRTPRITTVGQRRRLAEQYAVTKQIVTLSSELNESNRKLKEQQDADARCRAEIKGRLLKEKGLKKLA</sequence>
<gene>
    <name evidence="1" type="ORF">TcWFU_002712</name>
</gene>
<keyword evidence="2" id="KW-1185">Reference proteome</keyword>